<evidence type="ECO:0000256" key="2">
    <source>
        <dbReference type="ARBA" id="ARBA00023002"/>
    </source>
</evidence>
<dbReference type="InterPro" id="IPR050223">
    <property type="entry name" value="D-isomer_2-hydroxyacid_DH"/>
</dbReference>
<dbReference type="Pfam" id="PF00389">
    <property type="entry name" value="2-Hacid_dh"/>
    <property type="match status" value="1"/>
</dbReference>
<proteinExistence type="inferred from homology"/>
<evidence type="ECO:0000256" key="1">
    <source>
        <dbReference type="ARBA" id="ARBA00022857"/>
    </source>
</evidence>
<dbReference type="GO" id="GO:0005829">
    <property type="term" value="C:cytosol"/>
    <property type="evidence" value="ECO:0007669"/>
    <property type="project" value="TreeGrafter"/>
</dbReference>
<keyword evidence="3" id="KW-0520">NAD</keyword>
<dbReference type="SUPFAM" id="SSF52283">
    <property type="entry name" value="Formate/glycerate dehydrogenase catalytic domain-like"/>
    <property type="match status" value="1"/>
</dbReference>
<dbReference type="PANTHER" id="PTHR10996:SF178">
    <property type="entry name" value="2-HYDROXYACID DEHYDROGENASE YGL185C-RELATED"/>
    <property type="match status" value="1"/>
</dbReference>
<evidence type="ECO:0000313" key="7">
    <source>
        <dbReference type="EMBL" id="HIU37521.1"/>
    </source>
</evidence>
<evidence type="ECO:0000313" key="8">
    <source>
        <dbReference type="Proteomes" id="UP000824083"/>
    </source>
</evidence>
<comment type="caution">
    <text evidence="7">The sequence shown here is derived from an EMBL/GenBank/DDBJ whole genome shotgun (WGS) entry which is preliminary data.</text>
</comment>
<feature type="domain" description="D-isomer specific 2-hydroxyacid dehydrogenase catalytic" evidence="5">
    <location>
        <begin position="17"/>
        <end position="307"/>
    </location>
</feature>
<sequence length="308" mass="34097">MRIISLFPKPIPKSLFEGLKDIAEIQYWEDLSEKDREQLDDVEVLISNPPISMQTDLLQRFPRLKMIASLGVGFDKFDLDEMKRRGIVLTNTPSATSDDVADFAWSLLTALSRQIPQAYAHACEKRRTFSGFPLTSRISGKRLGVAGLGHIGREIARRAEGFKMQIGYTNLSECDVVYQRFSNLKELAAWSDYLVLAMPGGATTHHIVNREILEALGSDGYLINIGRGELIDTEALIVALQNKTIAGAAIDVFEGEPSIDERLTRLNNLIITPHIASGTHEARESTGFQALENIKAFLATGTAPNRVV</sequence>
<protein>
    <submittedName>
        <fullName evidence="7">2-hydroxyacid dehydrogenase</fullName>
    </submittedName>
</protein>
<dbReference type="PANTHER" id="PTHR10996">
    <property type="entry name" value="2-HYDROXYACID DEHYDROGENASE-RELATED"/>
    <property type="match status" value="1"/>
</dbReference>
<comment type="similarity">
    <text evidence="4">Belongs to the D-isomer specific 2-hydroxyacid dehydrogenase family.</text>
</comment>
<evidence type="ECO:0000259" key="5">
    <source>
        <dbReference type="Pfam" id="PF00389"/>
    </source>
</evidence>
<keyword evidence="2 4" id="KW-0560">Oxidoreductase</keyword>
<dbReference type="EMBL" id="DVMY01000075">
    <property type="protein sequence ID" value="HIU37521.1"/>
    <property type="molecule type" value="Genomic_DNA"/>
</dbReference>
<dbReference type="SUPFAM" id="SSF51735">
    <property type="entry name" value="NAD(P)-binding Rossmann-fold domains"/>
    <property type="match status" value="1"/>
</dbReference>
<dbReference type="AlphaFoldDB" id="A0A9D1IIY9"/>
<dbReference type="Gene3D" id="3.40.50.720">
    <property type="entry name" value="NAD(P)-binding Rossmann-like Domain"/>
    <property type="match status" value="2"/>
</dbReference>
<dbReference type="InterPro" id="IPR006140">
    <property type="entry name" value="D-isomer_DH_NAD-bd"/>
</dbReference>
<dbReference type="GO" id="GO:0016618">
    <property type="term" value="F:hydroxypyruvate reductase [NAD(P)H] activity"/>
    <property type="evidence" value="ECO:0007669"/>
    <property type="project" value="TreeGrafter"/>
</dbReference>
<evidence type="ECO:0000256" key="4">
    <source>
        <dbReference type="RuleBase" id="RU003719"/>
    </source>
</evidence>
<dbReference type="InterPro" id="IPR006139">
    <property type="entry name" value="D-isomer_2_OHA_DH_cat_dom"/>
</dbReference>
<evidence type="ECO:0000256" key="3">
    <source>
        <dbReference type="ARBA" id="ARBA00023027"/>
    </source>
</evidence>
<name>A0A9D1IIY9_9BURK</name>
<dbReference type="GO" id="GO:0051287">
    <property type="term" value="F:NAD binding"/>
    <property type="evidence" value="ECO:0007669"/>
    <property type="project" value="InterPro"/>
</dbReference>
<dbReference type="FunFam" id="3.40.50.720:FF:000213">
    <property type="entry name" value="Putative 2-hydroxyacid dehydrogenase"/>
    <property type="match status" value="1"/>
</dbReference>
<keyword evidence="1" id="KW-0521">NADP</keyword>
<dbReference type="Proteomes" id="UP000824083">
    <property type="component" value="Unassembled WGS sequence"/>
</dbReference>
<organism evidence="7 8">
    <name type="scientific">Candidatus Aphodousia faecigallinarum</name>
    <dbReference type="NCBI Taxonomy" id="2840677"/>
    <lineage>
        <taxon>Bacteria</taxon>
        <taxon>Pseudomonadati</taxon>
        <taxon>Pseudomonadota</taxon>
        <taxon>Betaproteobacteria</taxon>
        <taxon>Burkholderiales</taxon>
        <taxon>Sutterellaceae</taxon>
        <taxon>Sutterellaceae incertae sedis</taxon>
        <taxon>Candidatus Aphodousia</taxon>
    </lineage>
</organism>
<reference evidence="7" key="1">
    <citation type="submission" date="2020-10" db="EMBL/GenBank/DDBJ databases">
        <authorList>
            <person name="Gilroy R."/>
        </authorList>
    </citation>
    <scope>NUCLEOTIDE SEQUENCE</scope>
    <source>
        <strain evidence="7">7463</strain>
    </source>
</reference>
<dbReference type="InterPro" id="IPR036291">
    <property type="entry name" value="NAD(P)-bd_dom_sf"/>
</dbReference>
<feature type="domain" description="D-isomer specific 2-hydroxyacid dehydrogenase NAD-binding" evidence="6">
    <location>
        <begin position="106"/>
        <end position="276"/>
    </location>
</feature>
<dbReference type="GO" id="GO:0030267">
    <property type="term" value="F:glyoxylate reductase (NADPH) activity"/>
    <property type="evidence" value="ECO:0007669"/>
    <property type="project" value="TreeGrafter"/>
</dbReference>
<evidence type="ECO:0000259" key="6">
    <source>
        <dbReference type="Pfam" id="PF02826"/>
    </source>
</evidence>
<reference evidence="7" key="2">
    <citation type="journal article" date="2021" name="PeerJ">
        <title>Extensive microbial diversity within the chicken gut microbiome revealed by metagenomics and culture.</title>
        <authorList>
            <person name="Gilroy R."/>
            <person name="Ravi A."/>
            <person name="Getino M."/>
            <person name="Pursley I."/>
            <person name="Horton D.L."/>
            <person name="Alikhan N.F."/>
            <person name="Baker D."/>
            <person name="Gharbi K."/>
            <person name="Hall N."/>
            <person name="Watson M."/>
            <person name="Adriaenssens E.M."/>
            <person name="Foster-Nyarko E."/>
            <person name="Jarju S."/>
            <person name="Secka A."/>
            <person name="Antonio M."/>
            <person name="Oren A."/>
            <person name="Chaudhuri R.R."/>
            <person name="La Ragione R."/>
            <person name="Hildebrand F."/>
            <person name="Pallen M.J."/>
        </authorList>
    </citation>
    <scope>NUCLEOTIDE SEQUENCE</scope>
    <source>
        <strain evidence="7">7463</strain>
    </source>
</reference>
<dbReference type="Pfam" id="PF02826">
    <property type="entry name" value="2-Hacid_dh_C"/>
    <property type="match status" value="1"/>
</dbReference>
<dbReference type="CDD" id="cd12156">
    <property type="entry name" value="HPPR"/>
    <property type="match status" value="1"/>
</dbReference>
<accession>A0A9D1IIY9</accession>
<gene>
    <name evidence="7" type="ORF">IAC56_04545</name>
</gene>